<dbReference type="GO" id="GO:0005576">
    <property type="term" value="C:extracellular region"/>
    <property type="evidence" value="ECO:0007669"/>
    <property type="project" value="UniProtKB-SubCell"/>
</dbReference>
<reference evidence="5" key="1">
    <citation type="submission" date="2020-11" db="EMBL/GenBank/DDBJ databases">
        <authorList>
            <consortium name="DOE Joint Genome Institute"/>
            <person name="Ahrendt S."/>
            <person name="Riley R."/>
            <person name="Andreopoulos W."/>
            <person name="Labutti K."/>
            <person name="Pangilinan J."/>
            <person name="Ruiz-Duenas F.J."/>
            <person name="Barrasa J.M."/>
            <person name="Sanchez-Garcia M."/>
            <person name="Camarero S."/>
            <person name="Miyauchi S."/>
            <person name="Serrano A."/>
            <person name="Linde D."/>
            <person name="Babiker R."/>
            <person name="Drula E."/>
            <person name="Ayuso-Fernandez I."/>
            <person name="Pacheco R."/>
            <person name="Padilla G."/>
            <person name="Ferreira P."/>
            <person name="Barriuso J."/>
            <person name="Kellner H."/>
            <person name="Castanera R."/>
            <person name="Alfaro M."/>
            <person name="Ramirez L."/>
            <person name="Pisabarro A.G."/>
            <person name="Kuo A."/>
            <person name="Tritt A."/>
            <person name="Lipzen A."/>
            <person name="He G."/>
            <person name="Yan M."/>
            <person name="Ng V."/>
            <person name="Cullen D."/>
            <person name="Martin F."/>
            <person name="Rosso M.-N."/>
            <person name="Henrissat B."/>
            <person name="Hibbett D."/>
            <person name="Martinez A.T."/>
            <person name="Grigoriev I.V."/>
        </authorList>
    </citation>
    <scope>NUCLEOTIDE SEQUENCE</scope>
    <source>
        <strain evidence="5">AH 40177</strain>
    </source>
</reference>
<dbReference type="Gene3D" id="2.40.40.10">
    <property type="entry name" value="RlpA-like domain"/>
    <property type="match status" value="1"/>
</dbReference>
<gene>
    <name evidence="5" type="ORF">BDP27DRAFT_1290721</name>
</gene>
<evidence type="ECO:0000313" key="6">
    <source>
        <dbReference type="Proteomes" id="UP000772434"/>
    </source>
</evidence>
<dbReference type="InterPro" id="IPR036908">
    <property type="entry name" value="RlpA-like_sf"/>
</dbReference>
<proteinExistence type="inferred from homology"/>
<keyword evidence="3" id="KW-0964">Secreted</keyword>
<comment type="similarity">
    <text evidence="2">Belongs to the cerato-platanin family.</text>
</comment>
<evidence type="ECO:0000256" key="3">
    <source>
        <dbReference type="ARBA" id="ARBA00022525"/>
    </source>
</evidence>
<dbReference type="AlphaFoldDB" id="A0A9P5PZJ3"/>
<evidence type="ECO:0000256" key="2">
    <source>
        <dbReference type="ARBA" id="ARBA00010421"/>
    </source>
</evidence>
<sequence>MKLSSLFVPAVVAAIAAAENATLQYDTIYDLESESFNGLACSNGLNNGGCTTFGSLPSYPYIGAFDAIASFNAPECGTCWNIAYTNDAGEATTLNVLAIDHAEPGLIIVSEEAMDELTDGNAVFLVSVPVTAVQVDKSLCGL</sequence>
<accession>A0A9P5PZJ3</accession>
<name>A0A9P5PZJ3_9AGAR</name>
<comment type="caution">
    <text evidence="5">The sequence shown here is derived from an EMBL/GenBank/DDBJ whole genome shotgun (WGS) entry which is preliminary data.</text>
</comment>
<evidence type="ECO:0000256" key="1">
    <source>
        <dbReference type="ARBA" id="ARBA00004613"/>
    </source>
</evidence>
<dbReference type="OrthoDB" id="4898945at2759"/>
<keyword evidence="4" id="KW-0732">Signal</keyword>
<comment type="subcellular location">
    <subcellularLocation>
        <location evidence="1">Secreted</location>
    </subcellularLocation>
</comment>
<feature type="chain" id="PRO_5040208299" evidence="4">
    <location>
        <begin position="19"/>
        <end position="142"/>
    </location>
</feature>
<dbReference type="EMBL" id="JADNRY010000027">
    <property type="protein sequence ID" value="KAF9072058.1"/>
    <property type="molecule type" value="Genomic_DNA"/>
</dbReference>
<dbReference type="Pfam" id="PF07249">
    <property type="entry name" value="Cerato-platanin"/>
    <property type="match status" value="1"/>
</dbReference>
<dbReference type="InterPro" id="IPR010829">
    <property type="entry name" value="Cerato-platanin"/>
</dbReference>
<protein>
    <submittedName>
        <fullName evidence="5">Asp f 13-like protein</fullName>
    </submittedName>
</protein>
<keyword evidence="6" id="KW-1185">Reference proteome</keyword>
<dbReference type="Proteomes" id="UP000772434">
    <property type="component" value="Unassembled WGS sequence"/>
</dbReference>
<organism evidence="5 6">
    <name type="scientific">Rhodocollybia butyracea</name>
    <dbReference type="NCBI Taxonomy" id="206335"/>
    <lineage>
        <taxon>Eukaryota</taxon>
        <taxon>Fungi</taxon>
        <taxon>Dikarya</taxon>
        <taxon>Basidiomycota</taxon>
        <taxon>Agaricomycotina</taxon>
        <taxon>Agaricomycetes</taxon>
        <taxon>Agaricomycetidae</taxon>
        <taxon>Agaricales</taxon>
        <taxon>Marasmiineae</taxon>
        <taxon>Omphalotaceae</taxon>
        <taxon>Rhodocollybia</taxon>
    </lineage>
</organism>
<evidence type="ECO:0000313" key="5">
    <source>
        <dbReference type="EMBL" id="KAF9072058.1"/>
    </source>
</evidence>
<dbReference type="CDD" id="cd22778">
    <property type="entry name" value="DPBB_CEPL-like"/>
    <property type="match status" value="1"/>
</dbReference>
<evidence type="ECO:0000256" key="4">
    <source>
        <dbReference type="SAM" id="SignalP"/>
    </source>
</evidence>
<dbReference type="SUPFAM" id="SSF50685">
    <property type="entry name" value="Barwin-like endoglucanases"/>
    <property type="match status" value="1"/>
</dbReference>
<feature type="signal peptide" evidence="4">
    <location>
        <begin position="1"/>
        <end position="18"/>
    </location>
</feature>